<proteinExistence type="predicted"/>
<name>A0A645EUD8_9ZZZZ</name>
<evidence type="ECO:0000313" key="1">
    <source>
        <dbReference type="EMBL" id="MPN05641.1"/>
    </source>
</evidence>
<gene>
    <name evidence="1" type="ORF">SDC9_152892</name>
</gene>
<dbReference type="AlphaFoldDB" id="A0A645EUD8"/>
<accession>A0A645EUD8</accession>
<comment type="caution">
    <text evidence="1">The sequence shown here is derived from an EMBL/GenBank/DDBJ whole genome shotgun (WGS) entry which is preliminary data.</text>
</comment>
<sequence length="94" mass="10287">MLKCVNGRIFKVGADIGHYHADIIGHDVAVDPGGIHPFLQYIVVDAKTCDTFHFKNLPRPPVRQMNYWKLSSSVTQTAVAVNVLPRCNNGAGAL</sequence>
<protein>
    <submittedName>
        <fullName evidence="1">Uncharacterized protein</fullName>
    </submittedName>
</protein>
<reference evidence="1" key="1">
    <citation type="submission" date="2019-08" db="EMBL/GenBank/DDBJ databases">
        <authorList>
            <person name="Kucharzyk K."/>
            <person name="Murdoch R.W."/>
            <person name="Higgins S."/>
            <person name="Loffler F."/>
        </authorList>
    </citation>
    <scope>NUCLEOTIDE SEQUENCE</scope>
</reference>
<dbReference type="EMBL" id="VSSQ01051549">
    <property type="protein sequence ID" value="MPN05641.1"/>
    <property type="molecule type" value="Genomic_DNA"/>
</dbReference>
<organism evidence="1">
    <name type="scientific">bioreactor metagenome</name>
    <dbReference type="NCBI Taxonomy" id="1076179"/>
    <lineage>
        <taxon>unclassified sequences</taxon>
        <taxon>metagenomes</taxon>
        <taxon>ecological metagenomes</taxon>
    </lineage>
</organism>